<sequence length="247" mass="26398">MEAKLKSLKVADLRDICTRANVPTTTRSTKADLIAKILASQPAIDAYNVKYQQNSNIALPSKPPTSSSQDEVLAPPERVDWSLEYLTPSAPVPAAVSQPSNTNASTKPAPPAAKPQSNVVAPKSTHGVSVAAKPSVAAPPIPFDEELEKRKARAARFGIALIEPPKPKTKSVPPSKPAKAADDAEKLRARAERFGYATPEQTDAPTVPAVGSKKRGTTVVEEVDLEEQERRRKRAERFGISVLGAKA</sequence>
<evidence type="ECO:0000313" key="1">
    <source>
        <dbReference type="EMBL" id="KAI9507448.1"/>
    </source>
</evidence>
<comment type="caution">
    <text evidence="1">The sequence shown here is derived from an EMBL/GenBank/DDBJ whole genome shotgun (WGS) entry which is preliminary data.</text>
</comment>
<protein>
    <submittedName>
        <fullName evidence="1">Uncharacterized protein</fullName>
    </submittedName>
</protein>
<reference evidence="1" key="1">
    <citation type="submission" date="2021-03" db="EMBL/GenBank/DDBJ databases">
        <title>Evolutionary priming and transition to the ectomycorrhizal habit in an iconic lineage of mushroom-forming fungi: is preadaptation a requirement?</title>
        <authorList>
            <consortium name="DOE Joint Genome Institute"/>
            <person name="Looney B.P."/>
            <person name="Miyauchi S."/>
            <person name="Morin E."/>
            <person name="Drula E."/>
            <person name="Courty P.E."/>
            <person name="Chicoki N."/>
            <person name="Fauchery L."/>
            <person name="Kohler A."/>
            <person name="Kuo A."/>
            <person name="LaButti K."/>
            <person name="Pangilinan J."/>
            <person name="Lipzen A."/>
            <person name="Riley R."/>
            <person name="Andreopoulos W."/>
            <person name="He G."/>
            <person name="Johnson J."/>
            <person name="Barry K.W."/>
            <person name="Grigoriev I.V."/>
            <person name="Nagy L."/>
            <person name="Hibbett D."/>
            <person name="Henrissat B."/>
            <person name="Matheny P.B."/>
            <person name="Labbe J."/>
            <person name="Martin A.F."/>
        </authorList>
    </citation>
    <scope>NUCLEOTIDE SEQUENCE</scope>
    <source>
        <strain evidence="1">BPL698</strain>
    </source>
</reference>
<name>A0ACC0U748_9AGAM</name>
<accession>A0ACC0U748</accession>
<proteinExistence type="predicted"/>
<keyword evidence="2" id="KW-1185">Reference proteome</keyword>
<dbReference type="EMBL" id="JAGFNK010000125">
    <property type="protein sequence ID" value="KAI9507448.1"/>
    <property type="molecule type" value="Genomic_DNA"/>
</dbReference>
<evidence type="ECO:0000313" key="2">
    <source>
        <dbReference type="Proteomes" id="UP001207468"/>
    </source>
</evidence>
<gene>
    <name evidence="1" type="ORF">F5148DRAFT_1205055</name>
</gene>
<dbReference type="Proteomes" id="UP001207468">
    <property type="component" value="Unassembled WGS sequence"/>
</dbReference>
<organism evidence="1 2">
    <name type="scientific">Russula earlei</name>
    <dbReference type="NCBI Taxonomy" id="71964"/>
    <lineage>
        <taxon>Eukaryota</taxon>
        <taxon>Fungi</taxon>
        <taxon>Dikarya</taxon>
        <taxon>Basidiomycota</taxon>
        <taxon>Agaricomycotina</taxon>
        <taxon>Agaricomycetes</taxon>
        <taxon>Russulales</taxon>
        <taxon>Russulaceae</taxon>
        <taxon>Russula</taxon>
    </lineage>
</organism>